<accession>A0ABP7ZGR5</accession>
<dbReference type="Pfam" id="PF00107">
    <property type="entry name" value="ADH_zinc_N"/>
    <property type="match status" value="1"/>
</dbReference>
<keyword evidence="5" id="KW-1185">Reference proteome</keyword>
<dbReference type="InterPro" id="IPR013149">
    <property type="entry name" value="ADH-like_C"/>
</dbReference>
<evidence type="ECO:0000256" key="1">
    <source>
        <dbReference type="ARBA" id="ARBA00022857"/>
    </source>
</evidence>
<evidence type="ECO:0000256" key="2">
    <source>
        <dbReference type="SAM" id="MobiDB-lite"/>
    </source>
</evidence>
<dbReference type="SUPFAM" id="SSF51735">
    <property type="entry name" value="NAD(P)-binding Rossmann-fold domains"/>
    <property type="match status" value="1"/>
</dbReference>
<reference evidence="4" key="1">
    <citation type="journal article" date="2014" name="Int. J. Syst. Evol. Microbiol.">
        <title>Complete genome of a new Firmicutes species belonging to the dominant human colonic microbiota ('Ruminococcus bicirculans') reveals two chromosomes and a selective capacity to utilize plant glucans.</title>
        <authorList>
            <consortium name="NISC Comparative Sequencing Program"/>
            <person name="Wegmann U."/>
            <person name="Louis P."/>
            <person name="Goesmann A."/>
            <person name="Henrissat B."/>
            <person name="Duncan S.H."/>
            <person name="Flint H.J."/>
        </authorList>
    </citation>
    <scope>NUCLEOTIDE SEQUENCE</scope>
    <source>
        <strain evidence="4">JCM 17590</strain>
    </source>
</reference>
<evidence type="ECO:0000313" key="4">
    <source>
        <dbReference type="EMBL" id="GAA4157420.1"/>
    </source>
</evidence>
<name>A0ABP7ZGR5_9MICO</name>
<dbReference type="RefSeq" id="WP_344790554.1">
    <property type="nucleotide sequence ID" value="NZ_BAABBV010000001.1"/>
</dbReference>
<dbReference type="PANTHER" id="PTHR44154:SF1">
    <property type="entry name" value="QUINONE OXIDOREDUCTASE"/>
    <property type="match status" value="1"/>
</dbReference>
<dbReference type="InterPro" id="IPR011032">
    <property type="entry name" value="GroES-like_sf"/>
</dbReference>
<feature type="domain" description="Enoyl reductase (ER)" evidence="3">
    <location>
        <begin position="10"/>
        <end position="337"/>
    </location>
</feature>
<reference evidence="4" key="2">
    <citation type="submission" date="2023-12" db="EMBL/GenBank/DDBJ databases">
        <authorList>
            <person name="Sun Q."/>
            <person name="Inoue M."/>
        </authorList>
    </citation>
    <scope>NUCLEOTIDE SEQUENCE</scope>
    <source>
        <strain evidence="4">JCM 17590</strain>
    </source>
</reference>
<dbReference type="InterPro" id="IPR051603">
    <property type="entry name" value="Zinc-ADH_QOR/CCCR"/>
</dbReference>
<evidence type="ECO:0000313" key="5">
    <source>
        <dbReference type="Proteomes" id="UP001415169"/>
    </source>
</evidence>
<proteinExistence type="predicted"/>
<dbReference type="Proteomes" id="UP001415169">
    <property type="component" value="Unassembled WGS sequence"/>
</dbReference>
<keyword evidence="1" id="KW-0521">NADP</keyword>
<dbReference type="CDD" id="cd08253">
    <property type="entry name" value="zeta_crystallin"/>
    <property type="match status" value="1"/>
</dbReference>
<dbReference type="Pfam" id="PF08240">
    <property type="entry name" value="ADH_N"/>
    <property type="match status" value="1"/>
</dbReference>
<dbReference type="Gene3D" id="3.90.180.10">
    <property type="entry name" value="Medium-chain alcohol dehydrogenases, catalytic domain"/>
    <property type="match status" value="1"/>
</dbReference>
<dbReference type="EMBL" id="BAABBV010000001">
    <property type="protein sequence ID" value="GAA4157420.1"/>
    <property type="molecule type" value="Genomic_DNA"/>
</dbReference>
<dbReference type="Gene3D" id="3.40.50.720">
    <property type="entry name" value="NAD(P)-binding Rossmann-like Domain"/>
    <property type="match status" value="1"/>
</dbReference>
<protein>
    <submittedName>
        <fullName evidence="4">NADPH:quinone reductase</fullName>
    </submittedName>
</protein>
<sequence length="339" mass="34454">MRAIVYTEKGPSSVLRLVDRPVPEPGVGEVRVKLVVAGVNPTDVKSRSGAAARGDHDEVTPGQDGAGTVDAVGIGVEGLAVGDRVWLYLAQHGQPHGTAAEYVTVPAERAVRLPDTVTGPEAFDLGAALGVPAITAHRALTSGPVARLSPGSLAGLHVLVHGGAGAVGNAAIQLARWAGASVIATVSSDEKGALARAAGAHHVVDYKHTDAAAGIRDAAPDGVDLIVEVAPAVNNELDQKVVKTGATIAFYANNGGDQLVLDIRPTFSLGLRYQGLLLYTLAPELLEAAVADVSAAVAAGVLKVGEEHGLPLHRFPLDETAAAHDAVDGGAVGKVLIQI</sequence>
<dbReference type="InterPro" id="IPR036291">
    <property type="entry name" value="NAD(P)-bd_dom_sf"/>
</dbReference>
<dbReference type="InterPro" id="IPR020843">
    <property type="entry name" value="ER"/>
</dbReference>
<gene>
    <name evidence="4" type="ORF">GCM10022286_09040</name>
</gene>
<organism evidence="4 5">
    <name type="scientific">Gryllotalpicola daejeonensis</name>
    <dbReference type="NCBI Taxonomy" id="993087"/>
    <lineage>
        <taxon>Bacteria</taxon>
        <taxon>Bacillati</taxon>
        <taxon>Actinomycetota</taxon>
        <taxon>Actinomycetes</taxon>
        <taxon>Micrococcales</taxon>
        <taxon>Microbacteriaceae</taxon>
        <taxon>Gryllotalpicola</taxon>
    </lineage>
</organism>
<dbReference type="PANTHER" id="PTHR44154">
    <property type="entry name" value="QUINONE OXIDOREDUCTASE"/>
    <property type="match status" value="1"/>
</dbReference>
<feature type="region of interest" description="Disordered" evidence="2">
    <location>
        <begin position="45"/>
        <end position="66"/>
    </location>
</feature>
<dbReference type="SMART" id="SM00829">
    <property type="entry name" value="PKS_ER"/>
    <property type="match status" value="1"/>
</dbReference>
<dbReference type="InterPro" id="IPR013154">
    <property type="entry name" value="ADH-like_N"/>
</dbReference>
<comment type="caution">
    <text evidence="4">The sequence shown here is derived from an EMBL/GenBank/DDBJ whole genome shotgun (WGS) entry which is preliminary data.</text>
</comment>
<dbReference type="SUPFAM" id="SSF50129">
    <property type="entry name" value="GroES-like"/>
    <property type="match status" value="1"/>
</dbReference>
<evidence type="ECO:0000259" key="3">
    <source>
        <dbReference type="SMART" id="SM00829"/>
    </source>
</evidence>